<dbReference type="Proteomes" id="UP001152747">
    <property type="component" value="Unassembled WGS sequence"/>
</dbReference>
<accession>A0A9P1J3V4</accession>
<gene>
    <name evidence="2" type="ORF">CAMP_LOCUS18414</name>
</gene>
<feature type="coiled-coil region" evidence="1">
    <location>
        <begin position="68"/>
        <end position="98"/>
    </location>
</feature>
<comment type="caution">
    <text evidence="2">The sequence shown here is derived from an EMBL/GenBank/DDBJ whole genome shotgun (WGS) entry which is preliminary data.</text>
</comment>
<evidence type="ECO:0000256" key="1">
    <source>
        <dbReference type="SAM" id="Coils"/>
    </source>
</evidence>
<dbReference type="AlphaFoldDB" id="A0A9P1J3V4"/>
<protein>
    <submittedName>
        <fullName evidence="2">Uncharacterized protein</fullName>
    </submittedName>
</protein>
<reference evidence="2" key="1">
    <citation type="submission" date="2022-11" db="EMBL/GenBank/DDBJ databases">
        <authorList>
            <person name="Kikuchi T."/>
        </authorList>
    </citation>
    <scope>NUCLEOTIDE SEQUENCE</scope>
    <source>
        <strain evidence="2">PS1010</strain>
    </source>
</reference>
<keyword evidence="3" id="KW-1185">Reference proteome</keyword>
<evidence type="ECO:0000313" key="2">
    <source>
        <dbReference type="EMBL" id="CAI5455777.1"/>
    </source>
</evidence>
<keyword evidence="1" id="KW-0175">Coiled coil</keyword>
<name>A0A9P1J3V4_9PELO</name>
<organism evidence="2 3">
    <name type="scientific">Caenorhabditis angaria</name>
    <dbReference type="NCBI Taxonomy" id="860376"/>
    <lineage>
        <taxon>Eukaryota</taxon>
        <taxon>Metazoa</taxon>
        <taxon>Ecdysozoa</taxon>
        <taxon>Nematoda</taxon>
        <taxon>Chromadorea</taxon>
        <taxon>Rhabditida</taxon>
        <taxon>Rhabditina</taxon>
        <taxon>Rhabditomorpha</taxon>
        <taxon>Rhabditoidea</taxon>
        <taxon>Rhabditidae</taxon>
        <taxon>Peloderinae</taxon>
        <taxon>Caenorhabditis</taxon>
    </lineage>
</organism>
<proteinExistence type="predicted"/>
<sequence length="340" mass="40376">MSTTNFRCFDSKILRKTTNYIDAVRYMLYHADDKKELAEVFRQFENVLKRFNKAMEKPIKTALKTFFMPEFETGLTDLEEALEAHEQDIEKIKKSEIQHEEVSLKNAYLFSIEEAETYIEVHSEIISNIGENPLKMPKYEEKVATLNSHIKKAYGRYKDPKYIVHYLKTCRQYDTRKKEIEDLKDSLWDAFEVENLESAKALFARNKDMINDLIKIETTHKAWFKDIQSVNNPEFAENELNQMNRNISNALEEIGFIRIYAHKFLWILCDFHKSTNREELFEIRDRFIELYAECMESLDGERFRKSLWLFLKQTSLNCHTFIIEMMLDPDEPSTSGNQTA</sequence>
<evidence type="ECO:0000313" key="3">
    <source>
        <dbReference type="Proteomes" id="UP001152747"/>
    </source>
</evidence>
<dbReference type="EMBL" id="CANHGI010000006">
    <property type="protein sequence ID" value="CAI5455777.1"/>
    <property type="molecule type" value="Genomic_DNA"/>
</dbReference>